<evidence type="ECO:0000313" key="2">
    <source>
        <dbReference type="EMBL" id="KAK2833449.1"/>
    </source>
</evidence>
<dbReference type="AlphaFoldDB" id="A0AA88SBF3"/>
<evidence type="ECO:0000256" key="1">
    <source>
        <dbReference type="SAM" id="MobiDB-lite"/>
    </source>
</evidence>
<keyword evidence="3" id="KW-1185">Reference proteome</keyword>
<dbReference type="EMBL" id="JAUPFM010000013">
    <property type="protein sequence ID" value="KAK2833449.1"/>
    <property type="molecule type" value="Genomic_DNA"/>
</dbReference>
<sequence length="493" mass="54930">MSLLSVVEQSIKLYKAEQAKINESIQLYREILQSLTTQSETGSESPDCADNAAKDTNTSPVEKEEIKLLEEALEKALRVRTGLGVSKKDPNRNKQHGFQKELGDTSASSKDVTPPSALPKRSQTTIKSTSKSTSLDRKWNKPSGSSTLGSRQSATYNQCQPKTTNYRNTIQKHTVSSAGAVQHQAAKKLQQADEASAPLDHFPTLHSQHTTVRSTVLSGNDLGKLISVSTPSSNETVDFSPKHRSGAHSLLQTNGISSEQKAKWKSLRTKQNRLWDKMISLQRNPEPGRSHFMERMRAMFPEDLPCGSPDQIRLLVNRLIHQGHDLTQHCQTTELLAKHNPEVAAELDGKLSDYDSNLSLERLQMTAAEIQSFADQVKQEWEAWDRWRPDGGCLCPSGANCVWGDTMIASLPLTINYRTEAELRDLEKLRMRVALLQQEIYLEQALLDTLFPQLFFILAGPERPKSSVLRDIYSLLGEGGESFPAIVVDSEPD</sequence>
<dbReference type="InterPro" id="IPR031518">
    <property type="entry name" value="DUF4693"/>
</dbReference>
<dbReference type="Proteomes" id="UP001187415">
    <property type="component" value="Unassembled WGS sequence"/>
</dbReference>
<feature type="compositionally biased region" description="Polar residues" evidence="1">
    <location>
        <begin position="142"/>
        <end position="163"/>
    </location>
</feature>
<feature type="region of interest" description="Disordered" evidence="1">
    <location>
        <begin position="83"/>
        <end position="163"/>
    </location>
</feature>
<accession>A0AA88SBF3</accession>
<protein>
    <submittedName>
        <fullName evidence="2">Uncharacterized protein</fullName>
    </submittedName>
</protein>
<feature type="region of interest" description="Disordered" evidence="1">
    <location>
        <begin position="38"/>
        <end position="63"/>
    </location>
</feature>
<gene>
    <name evidence="2" type="ORF">Q5P01_017338</name>
</gene>
<proteinExistence type="predicted"/>
<name>A0AA88SBF3_CHASR</name>
<evidence type="ECO:0000313" key="3">
    <source>
        <dbReference type="Proteomes" id="UP001187415"/>
    </source>
</evidence>
<feature type="compositionally biased region" description="Low complexity" evidence="1">
    <location>
        <begin position="124"/>
        <end position="133"/>
    </location>
</feature>
<dbReference type="PANTHER" id="PTHR14870:SF1">
    <property type="entry name" value="TUBULIN EPSILON AND DELTA COMPLEX PROTEIN 2"/>
    <property type="match status" value="1"/>
</dbReference>
<dbReference type="PANTHER" id="PTHR14870">
    <property type="entry name" value="TUBULIN EPSILON AND DELTA COMPLEX PROTEIN 2"/>
    <property type="match status" value="1"/>
</dbReference>
<comment type="caution">
    <text evidence="2">The sequence shown here is derived from an EMBL/GenBank/DDBJ whole genome shotgun (WGS) entry which is preliminary data.</text>
</comment>
<dbReference type="Pfam" id="PF15764">
    <property type="entry name" value="DUF4693"/>
    <property type="match status" value="1"/>
</dbReference>
<organism evidence="2 3">
    <name type="scientific">Channa striata</name>
    <name type="common">Snakehead murrel</name>
    <name type="synonym">Ophicephalus striatus</name>
    <dbReference type="NCBI Taxonomy" id="64152"/>
    <lineage>
        <taxon>Eukaryota</taxon>
        <taxon>Metazoa</taxon>
        <taxon>Chordata</taxon>
        <taxon>Craniata</taxon>
        <taxon>Vertebrata</taxon>
        <taxon>Euteleostomi</taxon>
        <taxon>Actinopterygii</taxon>
        <taxon>Neopterygii</taxon>
        <taxon>Teleostei</taxon>
        <taxon>Neoteleostei</taxon>
        <taxon>Acanthomorphata</taxon>
        <taxon>Anabantaria</taxon>
        <taxon>Anabantiformes</taxon>
        <taxon>Channoidei</taxon>
        <taxon>Channidae</taxon>
        <taxon>Channa</taxon>
    </lineage>
</organism>
<feature type="compositionally biased region" description="Basic and acidic residues" evidence="1">
    <location>
        <begin position="86"/>
        <end position="103"/>
    </location>
</feature>
<reference evidence="2" key="1">
    <citation type="submission" date="2023-07" db="EMBL/GenBank/DDBJ databases">
        <title>Chromosome-level Genome Assembly of Striped Snakehead (Channa striata).</title>
        <authorList>
            <person name="Liu H."/>
        </authorList>
    </citation>
    <scope>NUCLEOTIDE SEQUENCE</scope>
    <source>
        <strain evidence="2">Gz</strain>
        <tissue evidence="2">Muscle</tissue>
    </source>
</reference>